<dbReference type="Gene3D" id="3.40.50.2000">
    <property type="entry name" value="Glycogen Phosphorylase B"/>
    <property type="match status" value="1"/>
</dbReference>
<keyword evidence="1" id="KW-0808">Transferase</keyword>
<protein>
    <submittedName>
        <fullName evidence="1">Glycosyltransferase involved in cell wall biosynthesis</fullName>
    </submittedName>
</protein>
<dbReference type="Proteomes" id="UP000585272">
    <property type="component" value="Unassembled WGS sequence"/>
</dbReference>
<evidence type="ECO:0000313" key="2">
    <source>
        <dbReference type="Proteomes" id="UP000585272"/>
    </source>
</evidence>
<proteinExistence type="predicted"/>
<dbReference type="AlphaFoldDB" id="A0A840I9N0"/>
<organism evidence="1 2">
    <name type="scientific">Conexibacter arvalis</name>
    <dbReference type="NCBI Taxonomy" id="912552"/>
    <lineage>
        <taxon>Bacteria</taxon>
        <taxon>Bacillati</taxon>
        <taxon>Actinomycetota</taxon>
        <taxon>Thermoleophilia</taxon>
        <taxon>Solirubrobacterales</taxon>
        <taxon>Conexibacteraceae</taxon>
        <taxon>Conexibacter</taxon>
    </lineage>
</organism>
<comment type="caution">
    <text evidence="1">The sequence shown here is derived from an EMBL/GenBank/DDBJ whole genome shotgun (WGS) entry which is preliminary data.</text>
</comment>
<evidence type="ECO:0000313" key="1">
    <source>
        <dbReference type="EMBL" id="MBB4661619.1"/>
    </source>
</evidence>
<dbReference type="SUPFAM" id="SSF53756">
    <property type="entry name" value="UDP-Glycosyltransferase/glycogen phosphorylase"/>
    <property type="match status" value="1"/>
</dbReference>
<dbReference type="EMBL" id="JACHNU010000001">
    <property type="protein sequence ID" value="MBB4661619.1"/>
    <property type="molecule type" value="Genomic_DNA"/>
</dbReference>
<dbReference type="RefSeq" id="WP_183339931.1">
    <property type="nucleotide sequence ID" value="NZ_JACHNU010000001.1"/>
</dbReference>
<keyword evidence="2" id="KW-1185">Reference proteome</keyword>
<accession>A0A840I9N0</accession>
<sequence>MLHVHRYHDAETLRLVKRARAAGTAVLWDNDDNLVAIPKGSPHYRDLGGLASLRTTTDLRRMVQAVDVVTTPSRRLAEIFEGFGARTAVVVENFVRDELVDVPRATRSGDGVVIGWLAGAEHQFDAERIPLRDAFTRLLDRHADVRLRTIGVSMGMKHDRYERIPSVPFVDLPRAMVDFDVGIAPLAEVPFNEARSNVKVKEYAVLGIPWLASAVGPYRDLGEREGGRQVADADGWLDALERLVTSGRERRKLGKRASRWGRKQTISRNLSHWVAVYDALLSR</sequence>
<reference evidence="1 2" key="1">
    <citation type="submission" date="2020-08" db="EMBL/GenBank/DDBJ databases">
        <title>Genomic Encyclopedia of Archaeal and Bacterial Type Strains, Phase II (KMG-II): from individual species to whole genera.</title>
        <authorList>
            <person name="Goeker M."/>
        </authorList>
    </citation>
    <scope>NUCLEOTIDE SEQUENCE [LARGE SCALE GENOMIC DNA]</scope>
    <source>
        <strain evidence="1 2">DSM 23288</strain>
    </source>
</reference>
<gene>
    <name evidence="1" type="ORF">BDZ31_001192</name>
</gene>
<name>A0A840I9N0_9ACTN</name>
<dbReference type="GO" id="GO:0016740">
    <property type="term" value="F:transferase activity"/>
    <property type="evidence" value="ECO:0007669"/>
    <property type="project" value="UniProtKB-KW"/>
</dbReference>